<keyword evidence="2" id="KW-0732">Signal</keyword>
<dbReference type="Gene3D" id="3.80.10.10">
    <property type="entry name" value="Ribonuclease Inhibitor"/>
    <property type="match status" value="1"/>
</dbReference>
<feature type="compositionally biased region" description="Low complexity" evidence="4">
    <location>
        <begin position="124"/>
        <end position="133"/>
    </location>
</feature>
<dbReference type="InterPro" id="IPR050541">
    <property type="entry name" value="LRR_TM_domain-containing"/>
</dbReference>
<dbReference type="Proteomes" id="UP000678499">
    <property type="component" value="Unassembled WGS sequence"/>
</dbReference>
<reference evidence="5" key="1">
    <citation type="submission" date="2020-11" db="EMBL/GenBank/DDBJ databases">
        <authorList>
            <person name="Tran Van P."/>
        </authorList>
    </citation>
    <scope>NUCLEOTIDE SEQUENCE</scope>
</reference>
<dbReference type="PANTHER" id="PTHR24369:SF210">
    <property type="entry name" value="CHAOPTIN-RELATED"/>
    <property type="match status" value="1"/>
</dbReference>
<protein>
    <submittedName>
        <fullName evidence="5">Uncharacterized protein</fullName>
    </submittedName>
</protein>
<evidence type="ECO:0000256" key="3">
    <source>
        <dbReference type="ARBA" id="ARBA00022737"/>
    </source>
</evidence>
<accession>A0A7R9GGD7</accession>
<evidence type="ECO:0000313" key="5">
    <source>
        <dbReference type="EMBL" id="CAD7280123.1"/>
    </source>
</evidence>
<name>A0A7R9GGD7_9CRUS</name>
<dbReference type="InterPro" id="IPR032675">
    <property type="entry name" value="LRR_dom_sf"/>
</dbReference>
<keyword evidence="6" id="KW-1185">Reference proteome</keyword>
<dbReference type="EMBL" id="OA883994">
    <property type="protein sequence ID" value="CAD7280123.1"/>
    <property type="molecule type" value="Genomic_DNA"/>
</dbReference>
<proteinExistence type="predicted"/>
<gene>
    <name evidence="5" type="ORF">NMOB1V02_LOCUS7786</name>
</gene>
<sequence length="447" mass="49171">MPSIPPDAFATMPTLTLLALDGNPMRSLPERAFVHLNTTLRGLSLGGKAMDCDCHLRWVAEWIRDHDLQVTSRERNPQFCGSPARFRDRTFYQLSAEEYTAGVPKIITINTNRPPHRPLLKPNSNTINNNNNNAPLLGNSIVHGSSDSSDTARDVGDDASSGPLLTSYQAPREMVVKDAFRRDNSVIIQWEALVGNILGFRVVYRLFGEDSFKQGPPLASSERENASSSASCLSRRRTSVPRRCRMPSVARCGRMLGSRPTWTRSSSPPARPSASPSSSPSSCSSAAAGARTARVSRPPRRCRSRMPWPIIMPAAGSWLPARPWRVWAPWPPCTTNTRTITSSLSAAKHVLHQQQNKASARSLADGQSQRSFSEFSGKYVGSTSMSNLSRVGAYYSRDWKLVSSISARQKIERERERDQERGAAAAAAAAGVVEEKRKLVIVNADEN</sequence>
<dbReference type="PANTHER" id="PTHR24369">
    <property type="entry name" value="ANTIGEN BSP, PUTATIVE-RELATED"/>
    <property type="match status" value="1"/>
</dbReference>
<dbReference type="SUPFAM" id="SSF52058">
    <property type="entry name" value="L domain-like"/>
    <property type="match status" value="1"/>
</dbReference>
<feature type="compositionally biased region" description="Low complexity" evidence="4">
    <location>
        <begin position="258"/>
        <end position="296"/>
    </location>
</feature>
<feature type="region of interest" description="Disordered" evidence="4">
    <location>
        <begin position="255"/>
        <end position="305"/>
    </location>
</feature>
<organism evidence="5">
    <name type="scientific">Notodromas monacha</name>
    <dbReference type="NCBI Taxonomy" id="399045"/>
    <lineage>
        <taxon>Eukaryota</taxon>
        <taxon>Metazoa</taxon>
        <taxon>Ecdysozoa</taxon>
        <taxon>Arthropoda</taxon>
        <taxon>Crustacea</taxon>
        <taxon>Oligostraca</taxon>
        <taxon>Ostracoda</taxon>
        <taxon>Podocopa</taxon>
        <taxon>Podocopida</taxon>
        <taxon>Cypridocopina</taxon>
        <taxon>Cypridoidea</taxon>
        <taxon>Cyprididae</taxon>
        <taxon>Notodromas</taxon>
    </lineage>
</organism>
<dbReference type="OrthoDB" id="6359842at2759"/>
<evidence type="ECO:0000313" key="6">
    <source>
        <dbReference type="Proteomes" id="UP000678499"/>
    </source>
</evidence>
<keyword evidence="3" id="KW-0677">Repeat</keyword>
<dbReference type="GO" id="GO:0005886">
    <property type="term" value="C:plasma membrane"/>
    <property type="evidence" value="ECO:0007669"/>
    <property type="project" value="TreeGrafter"/>
</dbReference>
<evidence type="ECO:0000256" key="4">
    <source>
        <dbReference type="SAM" id="MobiDB-lite"/>
    </source>
</evidence>
<evidence type="ECO:0000256" key="2">
    <source>
        <dbReference type="ARBA" id="ARBA00022729"/>
    </source>
</evidence>
<feature type="region of interest" description="Disordered" evidence="4">
    <location>
        <begin position="124"/>
        <end position="165"/>
    </location>
</feature>
<feature type="region of interest" description="Disordered" evidence="4">
    <location>
        <begin position="215"/>
        <end position="239"/>
    </location>
</feature>
<dbReference type="EMBL" id="CAJPEX010001957">
    <property type="protein sequence ID" value="CAG0920275.1"/>
    <property type="molecule type" value="Genomic_DNA"/>
</dbReference>
<evidence type="ECO:0000256" key="1">
    <source>
        <dbReference type="ARBA" id="ARBA00022614"/>
    </source>
</evidence>
<keyword evidence="1" id="KW-0433">Leucine-rich repeat</keyword>
<dbReference type="AlphaFoldDB" id="A0A7R9GGD7"/>